<protein>
    <recommendedName>
        <fullName evidence="4">Phage protein</fullName>
    </recommendedName>
</protein>
<reference evidence="2 3" key="1">
    <citation type="submission" date="2019-04" db="EMBL/GenBank/DDBJ databases">
        <title>Genome analysis of Streptococcus suis strain WUSS425.</title>
        <authorList>
            <person name="Chen H."/>
            <person name="Gao X."/>
            <person name="Wu Z."/>
        </authorList>
    </citation>
    <scope>NUCLEOTIDE SEQUENCE [LARGE SCALE GENOMIC DNA]</scope>
    <source>
        <strain evidence="2 3">WUSS425</strain>
    </source>
</reference>
<keyword evidence="1" id="KW-0175">Coiled coil</keyword>
<feature type="coiled-coil region" evidence="1">
    <location>
        <begin position="14"/>
        <end position="44"/>
    </location>
</feature>
<dbReference type="EMBL" id="SSXP01000015">
    <property type="protein sequence ID" value="TII06235.1"/>
    <property type="molecule type" value="Genomic_DNA"/>
</dbReference>
<comment type="caution">
    <text evidence="2">The sequence shown here is derived from an EMBL/GenBank/DDBJ whole genome shotgun (WGS) entry which is preliminary data.</text>
</comment>
<sequence>MITSNVLPKIKEIVSQVNNKRKALEDYYNKLESAKTELEDARHAREKSFTFETDTKVAELEGFVSRIGSRYNREKQTFENELPSKLRRIEELYGELVYEKWGADQEVRDLTERTIESFKNTVTLLDQYTSKPKEINRKALAEVMDADFKTAFSGQMTFIGADSYSLATAIPLESTTYQKLYSAGRQLGVRFE</sequence>
<organism evidence="2 3">
    <name type="scientific">Streptococcus suis</name>
    <dbReference type="NCBI Taxonomy" id="1307"/>
    <lineage>
        <taxon>Bacteria</taxon>
        <taxon>Bacillati</taxon>
        <taxon>Bacillota</taxon>
        <taxon>Bacilli</taxon>
        <taxon>Lactobacillales</taxon>
        <taxon>Streptococcaceae</taxon>
        <taxon>Streptococcus</taxon>
    </lineage>
</organism>
<evidence type="ECO:0000256" key="1">
    <source>
        <dbReference type="SAM" id="Coils"/>
    </source>
</evidence>
<evidence type="ECO:0000313" key="2">
    <source>
        <dbReference type="EMBL" id="TII06235.1"/>
    </source>
</evidence>
<name>A0A4V4RY53_STRSU</name>
<accession>A0A4V4RY53</accession>
<evidence type="ECO:0008006" key="4">
    <source>
        <dbReference type="Google" id="ProtNLM"/>
    </source>
</evidence>
<evidence type="ECO:0000313" key="3">
    <source>
        <dbReference type="Proteomes" id="UP000305768"/>
    </source>
</evidence>
<dbReference type="RefSeq" id="WP_136628797.1">
    <property type="nucleotide sequence ID" value="NZ_JARQOJ010000018.1"/>
</dbReference>
<gene>
    <name evidence="2" type="ORF">FAJ34_09470</name>
</gene>
<proteinExistence type="predicted"/>
<dbReference type="AlphaFoldDB" id="A0A4V4RY53"/>
<dbReference type="Proteomes" id="UP000305768">
    <property type="component" value="Unassembled WGS sequence"/>
</dbReference>